<organism evidence="1 2">
    <name type="scientific">Photorhabdus laumondii subsp. laumondii (strain DSM 15139 / CIP 105565 / TT01)</name>
    <name type="common">Photorhabdus luminescens subsp. laumondii</name>
    <dbReference type="NCBI Taxonomy" id="243265"/>
    <lineage>
        <taxon>Bacteria</taxon>
        <taxon>Pseudomonadati</taxon>
        <taxon>Pseudomonadota</taxon>
        <taxon>Gammaproteobacteria</taxon>
        <taxon>Enterobacterales</taxon>
        <taxon>Morganellaceae</taxon>
        <taxon>Photorhabdus</taxon>
    </lineage>
</organism>
<dbReference type="Proteomes" id="UP000002514">
    <property type="component" value="Chromosome"/>
</dbReference>
<name>Q7N7L9_PHOLL</name>
<reference evidence="2" key="1">
    <citation type="journal article" date="2003" name="Nat. Biotechnol.">
        <title>The genome sequence of the entomopathogenic bacterium Photorhabdus luminescens.</title>
        <authorList>
            <person name="Duchaud E."/>
            <person name="Rusniok C."/>
            <person name="Frangeul L."/>
            <person name="Buchrieser C."/>
            <person name="Givaudan A."/>
            <person name="Taourit S."/>
            <person name="Bocs S."/>
            <person name="Boursaux-Eude C."/>
            <person name="Chandler M."/>
            <person name="Charles J.-F."/>
            <person name="Dassa E."/>
            <person name="Derose R."/>
            <person name="Derzelle S."/>
            <person name="Freyssinet G."/>
            <person name="Gaudriault S."/>
            <person name="Medigue C."/>
            <person name="Lanois A."/>
            <person name="Powell K."/>
            <person name="Siguier P."/>
            <person name="Vincent R."/>
            <person name="Wingate V."/>
            <person name="Zouine M."/>
            <person name="Glaser P."/>
            <person name="Boemare N."/>
            <person name="Danchin A."/>
            <person name="Kunst F."/>
        </authorList>
    </citation>
    <scope>NUCLEOTIDE SEQUENCE [LARGE SCALE GENOMIC DNA]</scope>
    <source>
        <strain evidence="2">DSM 15139 / CIP 105565 / TT01</strain>
    </source>
</reference>
<dbReference type="HOGENOM" id="CLU_2634981_0_0_6"/>
<dbReference type="KEGG" id="plu:plu1099"/>
<evidence type="ECO:0000313" key="1">
    <source>
        <dbReference type="EMBL" id="CAE13394.1"/>
    </source>
</evidence>
<dbReference type="AlphaFoldDB" id="Q7N7L9"/>
<proteinExistence type="predicted"/>
<dbReference type="EMBL" id="BX571862">
    <property type="protein sequence ID" value="CAE13394.1"/>
    <property type="molecule type" value="Genomic_DNA"/>
</dbReference>
<protein>
    <submittedName>
        <fullName evidence="1">Photorhabdus luminescens subsp. laumondii TTO1 complete genome segment 4/17</fullName>
    </submittedName>
</protein>
<keyword evidence="2" id="KW-1185">Reference proteome</keyword>
<gene>
    <name evidence="1" type="ordered locus">plu1099</name>
</gene>
<sequence length="77" mass="8740">MLRYDDALFSFPQNTGRCPICHPSSPQQLSLTCLRGLLNDVNEKMVGNWLDRSPQMAFNTFLSVLIEAKATLNILRQ</sequence>
<accession>Q7N7L9</accession>
<evidence type="ECO:0000313" key="2">
    <source>
        <dbReference type="Proteomes" id="UP000002514"/>
    </source>
</evidence>